<dbReference type="GO" id="GO:0051225">
    <property type="term" value="P:spindle assembly"/>
    <property type="evidence" value="ECO:0007669"/>
    <property type="project" value="TreeGrafter"/>
</dbReference>
<evidence type="ECO:0000256" key="4">
    <source>
        <dbReference type="ARBA" id="ARBA00022701"/>
    </source>
</evidence>
<feature type="compositionally biased region" description="Polar residues" evidence="6">
    <location>
        <begin position="214"/>
        <end position="227"/>
    </location>
</feature>
<evidence type="ECO:0000313" key="9">
    <source>
        <dbReference type="EMBL" id="KAK6644566.1"/>
    </source>
</evidence>
<dbReference type="PANTHER" id="PTHR19302">
    <property type="entry name" value="GAMMA TUBULIN COMPLEX PROTEIN"/>
    <property type="match status" value="1"/>
</dbReference>
<dbReference type="GO" id="GO:0043015">
    <property type="term" value="F:gamma-tubulin binding"/>
    <property type="evidence" value="ECO:0007669"/>
    <property type="project" value="InterPro"/>
</dbReference>
<feature type="domain" description="Gamma tubulin complex component protein N-terminal" evidence="8">
    <location>
        <begin position="278"/>
        <end position="575"/>
    </location>
</feature>
<feature type="region of interest" description="Disordered" evidence="6">
    <location>
        <begin position="204"/>
        <end position="227"/>
    </location>
</feature>
<organism evidence="9 10">
    <name type="scientific">Polyplax serrata</name>
    <name type="common">Common mouse louse</name>
    <dbReference type="NCBI Taxonomy" id="468196"/>
    <lineage>
        <taxon>Eukaryota</taxon>
        <taxon>Metazoa</taxon>
        <taxon>Ecdysozoa</taxon>
        <taxon>Arthropoda</taxon>
        <taxon>Hexapoda</taxon>
        <taxon>Insecta</taxon>
        <taxon>Pterygota</taxon>
        <taxon>Neoptera</taxon>
        <taxon>Paraneoptera</taxon>
        <taxon>Psocodea</taxon>
        <taxon>Troctomorpha</taxon>
        <taxon>Phthiraptera</taxon>
        <taxon>Anoplura</taxon>
        <taxon>Polyplacidae</taxon>
        <taxon>Polyplax</taxon>
    </lineage>
</organism>
<evidence type="ECO:0000256" key="1">
    <source>
        <dbReference type="ARBA" id="ARBA00004245"/>
    </source>
</evidence>
<dbReference type="PANTHER" id="PTHR19302:SF14">
    <property type="entry name" value="GAMMA-TUBULIN COMPLEX COMPONENT 3"/>
    <property type="match status" value="1"/>
</dbReference>
<dbReference type="FunFam" id="1.20.120.1900:FF:000037">
    <property type="entry name" value="Gamma-tubulin complex component"/>
    <property type="match status" value="1"/>
</dbReference>
<sequence length="950" mass="109818">MAEHQNRSQPESTESLFKKLCFIIAEKNQDVADNFYIIMRDFLSHGRKSGKKPNSPRLCSSQNSSSVSLLNPSTSNFADSRHEFTIGSDEEWLIDHKKIIHYLCQIDKNVAREFSELSEKIQYDKNIMLSDRTASLKFLMKMGRKSEKSDELILDLPKLSIPEIKLKKDRKASNDQVEIVSVHSVNTPTVEELFPVTSNVSSSSMDSTSRSGSINTSRARSFNGSTYSQRSTVQRSSDIACSRLQTWSPSSKQLIKAADGFLVKYSDFDGGLSEWDLIRCIIFTWQGIEGEVFRLNAATQTYYIDSKYNVDKSLKEKAENLALLGYLHNTLQKYMVELPNVGMVRKSLIAYVREQLSDYYTLIANIQTQEEIAKELCKTSLRKSLVTTERLKLLSLYPTKIFQDLISILHFTETYQGGYLASGIHSFIEHGNPELRTLVKGILYQICKPLYSMLVKWLLDGELSDPYKEFFIAANNNVSGDKLWHEKYTVRKSMLPKFISVALADKILSVGKSINFLREICCDEKPFSQREKMKEIFLNTDVEVMYLLEKEDELQRLIDPVYKQTSKRVMDVLINQYSLVNHFQAHRKYLLLGQGDFIHHFMDLLAEVLGKPADQLHPHHLNGILDSAIRASSAQYEDESILNRLDAATMSHSREDTGWDVFYLRYHVDGPIGTVFSVSKEVYQLLFYALWKAKRMEMVLSKLWKKQTTSAKIYRKIKELAPLLKQCNELTSEMVHFIRQTQYYFLFEVLECSWNELLEEINEAENLDEVILAHQMFLTNVRAGVFKDEFHEDLSSQLGIVYDLILQLHNQVDVLMNQAQRQIEEQTYFTSDIEFQDAEHVLRQKEFTQKFVPTAYMNLKILAKTYRDTIKKFLLMLNSQNDLSLQLLSIRLDFNEHYKNLDSRLVAPLTFQHRRLSSMGDNFCTSPLLPRKFRQSKLESKESISNISGI</sequence>
<dbReference type="Gene3D" id="1.20.120.1900">
    <property type="entry name" value="Gamma-tubulin complex, C-terminal domain"/>
    <property type="match status" value="1"/>
</dbReference>
<evidence type="ECO:0008006" key="11">
    <source>
        <dbReference type="Google" id="ProtNLM"/>
    </source>
</evidence>
<dbReference type="GO" id="GO:0051321">
    <property type="term" value="P:meiotic cell cycle"/>
    <property type="evidence" value="ECO:0007669"/>
    <property type="project" value="TreeGrafter"/>
</dbReference>
<protein>
    <recommendedName>
        <fullName evidence="11">Gamma-tubulin complex component</fullName>
    </recommendedName>
</protein>
<feature type="compositionally biased region" description="Low complexity" evidence="6">
    <location>
        <begin position="58"/>
        <end position="72"/>
    </location>
</feature>
<proteinExistence type="inferred from homology"/>
<keyword evidence="5" id="KW-0206">Cytoskeleton</keyword>
<evidence type="ECO:0000313" key="10">
    <source>
        <dbReference type="Proteomes" id="UP001372834"/>
    </source>
</evidence>
<dbReference type="GO" id="GO:0031122">
    <property type="term" value="P:cytoplasmic microtubule organization"/>
    <property type="evidence" value="ECO:0007669"/>
    <property type="project" value="TreeGrafter"/>
</dbReference>
<comment type="subcellular location">
    <subcellularLocation>
        <location evidence="1">Cytoplasm</location>
        <location evidence="1">Cytoskeleton</location>
    </subcellularLocation>
</comment>
<dbReference type="GO" id="GO:0007020">
    <property type="term" value="P:microtubule nucleation"/>
    <property type="evidence" value="ECO:0007669"/>
    <property type="project" value="InterPro"/>
</dbReference>
<name>A0AAN8SGW9_POLSC</name>
<evidence type="ECO:0000259" key="8">
    <source>
        <dbReference type="Pfam" id="PF17681"/>
    </source>
</evidence>
<comment type="caution">
    <text evidence="9">The sequence shown here is derived from an EMBL/GenBank/DDBJ whole genome shotgun (WGS) entry which is preliminary data.</text>
</comment>
<dbReference type="GO" id="GO:0005874">
    <property type="term" value="C:microtubule"/>
    <property type="evidence" value="ECO:0007669"/>
    <property type="project" value="UniProtKB-KW"/>
</dbReference>
<dbReference type="Pfam" id="PF04130">
    <property type="entry name" value="GCP_C_terminal"/>
    <property type="match status" value="1"/>
</dbReference>
<reference evidence="9 10" key="1">
    <citation type="submission" date="2023-10" db="EMBL/GenBank/DDBJ databases">
        <title>Genomes of two closely related lineages of the louse Polyplax serrata with different host specificities.</title>
        <authorList>
            <person name="Martinu J."/>
            <person name="Tarabai H."/>
            <person name="Stefka J."/>
            <person name="Hypsa V."/>
        </authorList>
    </citation>
    <scope>NUCLEOTIDE SEQUENCE [LARGE SCALE GENOMIC DNA]</scope>
    <source>
        <strain evidence="9">HR10_N</strain>
    </source>
</reference>
<dbReference type="AlphaFoldDB" id="A0AAN8SGW9"/>
<comment type="similarity">
    <text evidence="2">Belongs to the TUBGCP family.</text>
</comment>
<evidence type="ECO:0000256" key="2">
    <source>
        <dbReference type="ARBA" id="ARBA00010337"/>
    </source>
</evidence>
<evidence type="ECO:0000256" key="5">
    <source>
        <dbReference type="ARBA" id="ARBA00023212"/>
    </source>
</evidence>
<dbReference type="GO" id="GO:0000278">
    <property type="term" value="P:mitotic cell cycle"/>
    <property type="evidence" value="ECO:0007669"/>
    <property type="project" value="TreeGrafter"/>
</dbReference>
<dbReference type="InterPro" id="IPR042241">
    <property type="entry name" value="GCP_C_sf"/>
</dbReference>
<feature type="domain" description="Gamma tubulin complex component C-terminal" evidence="7">
    <location>
        <begin position="579"/>
        <end position="898"/>
    </location>
</feature>
<feature type="region of interest" description="Disordered" evidence="6">
    <location>
        <begin position="47"/>
        <end position="72"/>
    </location>
</feature>
<dbReference type="EMBL" id="JAWJWE010000001">
    <property type="protein sequence ID" value="KAK6644566.1"/>
    <property type="molecule type" value="Genomic_DNA"/>
</dbReference>
<evidence type="ECO:0000256" key="6">
    <source>
        <dbReference type="SAM" id="MobiDB-lite"/>
    </source>
</evidence>
<dbReference type="GO" id="GO:0051011">
    <property type="term" value="F:microtubule minus-end binding"/>
    <property type="evidence" value="ECO:0007669"/>
    <property type="project" value="TreeGrafter"/>
</dbReference>
<accession>A0AAN8SGW9</accession>
<dbReference type="Proteomes" id="UP001372834">
    <property type="component" value="Unassembled WGS sequence"/>
</dbReference>
<evidence type="ECO:0000256" key="3">
    <source>
        <dbReference type="ARBA" id="ARBA00022490"/>
    </source>
</evidence>
<evidence type="ECO:0000259" key="7">
    <source>
        <dbReference type="Pfam" id="PF04130"/>
    </source>
</evidence>
<dbReference type="GO" id="GO:0000930">
    <property type="term" value="C:gamma-tubulin complex"/>
    <property type="evidence" value="ECO:0007669"/>
    <property type="project" value="TreeGrafter"/>
</dbReference>
<feature type="compositionally biased region" description="Low complexity" evidence="6">
    <location>
        <begin position="204"/>
        <end position="213"/>
    </location>
</feature>
<dbReference type="InterPro" id="IPR007259">
    <property type="entry name" value="GCP"/>
</dbReference>
<dbReference type="InterPro" id="IPR041470">
    <property type="entry name" value="GCP_N"/>
</dbReference>
<dbReference type="Pfam" id="PF17681">
    <property type="entry name" value="GCP_N_terminal"/>
    <property type="match status" value="1"/>
</dbReference>
<gene>
    <name evidence="9" type="ORF">RUM43_000833</name>
</gene>
<dbReference type="InterPro" id="IPR040457">
    <property type="entry name" value="GCP_C"/>
</dbReference>
<keyword evidence="4" id="KW-0493">Microtubule</keyword>
<keyword evidence="3" id="KW-0963">Cytoplasm</keyword>
<dbReference type="GO" id="GO:0000922">
    <property type="term" value="C:spindle pole"/>
    <property type="evidence" value="ECO:0007669"/>
    <property type="project" value="InterPro"/>
</dbReference>